<sequence>MNTLLVSRRCSQNIITGCSRFYAKKQNIIATSTIKDIEKNIPVGEYHEIVGATKRPNPLNQQSFLRQVVKPKIGTIVQYVDKAGNVKNLIPGEIRNNMSNKNRQHTEDHFLKNYVD</sequence>
<dbReference type="AlphaFoldDB" id="A0AAW2Z5V8"/>
<evidence type="ECO:0000313" key="1">
    <source>
        <dbReference type="EMBL" id="KAL0484071.1"/>
    </source>
</evidence>
<evidence type="ECO:0000313" key="2">
    <source>
        <dbReference type="Proteomes" id="UP001431209"/>
    </source>
</evidence>
<proteinExistence type="predicted"/>
<organism evidence="1 2">
    <name type="scientific">Acrasis kona</name>
    <dbReference type="NCBI Taxonomy" id="1008807"/>
    <lineage>
        <taxon>Eukaryota</taxon>
        <taxon>Discoba</taxon>
        <taxon>Heterolobosea</taxon>
        <taxon>Tetramitia</taxon>
        <taxon>Eutetramitia</taxon>
        <taxon>Acrasidae</taxon>
        <taxon>Acrasis</taxon>
    </lineage>
</organism>
<reference evidence="1 2" key="1">
    <citation type="submission" date="2024-03" db="EMBL/GenBank/DDBJ databases">
        <title>The Acrasis kona genome and developmental transcriptomes reveal deep origins of eukaryotic multicellular pathways.</title>
        <authorList>
            <person name="Sheikh S."/>
            <person name="Fu C.-J."/>
            <person name="Brown M.W."/>
            <person name="Baldauf S.L."/>
        </authorList>
    </citation>
    <scope>NUCLEOTIDE SEQUENCE [LARGE SCALE GENOMIC DNA]</scope>
    <source>
        <strain evidence="1 2">ATCC MYA-3509</strain>
    </source>
</reference>
<protein>
    <submittedName>
        <fullName evidence="1">DRM1</fullName>
    </submittedName>
</protein>
<dbReference type="Proteomes" id="UP001431209">
    <property type="component" value="Unassembled WGS sequence"/>
</dbReference>
<dbReference type="EMBL" id="JAOPGA020001019">
    <property type="protein sequence ID" value="KAL0484071.1"/>
    <property type="molecule type" value="Genomic_DNA"/>
</dbReference>
<gene>
    <name evidence="1" type="ORF">AKO1_004700</name>
</gene>
<comment type="caution">
    <text evidence="1">The sequence shown here is derived from an EMBL/GenBank/DDBJ whole genome shotgun (WGS) entry which is preliminary data.</text>
</comment>
<name>A0AAW2Z5V8_9EUKA</name>
<accession>A0AAW2Z5V8</accession>
<keyword evidence="2" id="KW-1185">Reference proteome</keyword>